<reference evidence="5" key="1">
    <citation type="submission" date="2018-01" db="EMBL/GenBank/DDBJ databases">
        <authorList>
            <person name="Alioto T."/>
            <person name="Alioto T."/>
        </authorList>
    </citation>
    <scope>NUCLEOTIDE SEQUENCE [LARGE SCALE GENOMIC DNA]</scope>
</reference>
<dbReference type="OMA" id="NNTRPNC"/>
<dbReference type="Pfam" id="PF01607">
    <property type="entry name" value="CBM_14"/>
    <property type="match status" value="1"/>
</dbReference>
<name>A0A3B0KM99_DROGU</name>
<keyword evidence="2" id="KW-0732">Signal</keyword>
<dbReference type="AlphaFoldDB" id="A0A3B0KM99"/>
<feature type="chain" id="PRO_5017229046" description="Chitin-binding type-2 domain-containing protein" evidence="2">
    <location>
        <begin position="23"/>
        <end position="166"/>
    </location>
</feature>
<dbReference type="SUPFAM" id="SSF57625">
    <property type="entry name" value="Invertebrate chitin-binding proteins"/>
    <property type="match status" value="1"/>
</dbReference>
<sequence length="166" mass="17783">MGPSLRFKFGLIACGVIAVVCGINGLSIAECNNQFGFINNTLLNCSYAYINCSGQDSMFCVDNSTCNTAFNCNETIVSGIPTVSPNNSSTPQSPNTGPSTASPLNVREQCRQGVTKRFSYPQNCNYFYYCVDGFLLVEQCPLGYAFDASSGACGGRMRGSMDCSLK</sequence>
<keyword evidence="5" id="KW-1185">Reference proteome</keyword>
<evidence type="ECO:0000313" key="5">
    <source>
        <dbReference type="Proteomes" id="UP000268350"/>
    </source>
</evidence>
<dbReference type="GO" id="GO:0005576">
    <property type="term" value="C:extracellular region"/>
    <property type="evidence" value="ECO:0007669"/>
    <property type="project" value="InterPro"/>
</dbReference>
<dbReference type="EMBL" id="OUUW01000027">
    <property type="protein sequence ID" value="SPP89750.1"/>
    <property type="molecule type" value="Genomic_DNA"/>
</dbReference>
<dbReference type="Proteomes" id="UP000268350">
    <property type="component" value="Unassembled WGS sequence"/>
</dbReference>
<feature type="domain" description="Chitin-binding type-2" evidence="3">
    <location>
        <begin position="107"/>
        <end position="165"/>
    </location>
</feature>
<accession>A0A3B0KM99</accession>
<protein>
    <recommendedName>
        <fullName evidence="3">Chitin-binding type-2 domain-containing protein</fullName>
    </recommendedName>
</protein>
<evidence type="ECO:0000256" key="2">
    <source>
        <dbReference type="SAM" id="SignalP"/>
    </source>
</evidence>
<feature type="signal peptide" evidence="2">
    <location>
        <begin position="1"/>
        <end position="22"/>
    </location>
</feature>
<evidence type="ECO:0000313" key="4">
    <source>
        <dbReference type="EMBL" id="SPP89750.1"/>
    </source>
</evidence>
<dbReference type="InterPro" id="IPR036508">
    <property type="entry name" value="Chitin-bd_dom_sf"/>
</dbReference>
<dbReference type="PROSITE" id="PS50940">
    <property type="entry name" value="CHIT_BIND_II"/>
    <property type="match status" value="1"/>
</dbReference>
<dbReference type="Gene3D" id="2.170.140.10">
    <property type="entry name" value="Chitin binding domain"/>
    <property type="match status" value="1"/>
</dbReference>
<gene>
    <name evidence="4" type="ORF">DGUA_6G020294</name>
</gene>
<proteinExistence type="predicted"/>
<organism evidence="4 5">
    <name type="scientific">Drosophila guanche</name>
    <name type="common">Fruit fly</name>
    <dbReference type="NCBI Taxonomy" id="7266"/>
    <lineage>
        <taxon>Eukaryota</taxon>
        <taxon>Metazoa</taxon>
        <taxon>Ecdysozoa</taxon>
        <taxon>Arthropoda</taxon>
        <taxon>Hexapoda</taxon>
        <taxon>Insecta</taxon>
        <taxon>Pterygota</taxon>
        <taxon>Neoptera</taxon>
        <taxon>Endopterygota</taxon>
        <taxon>Diptera</taxon>
        <taxon>Brachycera</taxon>
        <taxon>Muscomorpha</taxon>
        <taxon>Ephydroidea</taxon>
        <taxon>Drosophilidae</taxon>
        <taxon>Drosophila</taxon>
        <taxon>Sophophora</taxon>
    </lineage>
</organism>
<evidence type="ECO:0000259" key="3">
    <source>
        <dbReference type="PROSITE" id="PS50940"/>
    </source>
</evidence>
<evidence type="ECO:0000256" key="1">
    <source>
        <dbReference type="SAM" id="MobiDB-lite"/>
    </source>
</evidence>
<feature type="region of interest" description="Disordered" evidence="1">
    <location>
        <begin position="83"/>
        <end position="104"/>
    </location>
</feature>
<dbReference type="OrthoDB" id="6020543at2759"/>
<feature type="compositionally biased region" description="Low complexity" evidence="1">
    <location>
        <begin position="83"/>
        <end position="100"/>
    </location>
</feature>
<dbReference type="GO" id="GO:0008061">
    <property type="term" value="F:chitin binding"/>
    <property type="evidence" value="ECO:0007669"/>
    <property type="project" value="InterPro"/>
</dbReference>
<dbReference type="InterPro" id="IPR002557">
    <property type="entry name" value="Chitin-bd_dom"/>
</dbReference>